<dbReference type="InterPro" id="IPR016181">
    <property type="entry name" value="Acyl_CoA_acyltransferase"/>
</dbReference>
<evidence type="ECO:0000313" key="2">
    <source>
        <dbReference type="Proteomes" id="UP001500630"/>
    </source>
</evidence>
<reference evidence="2" key="1">
    <citation type="journal article" date="2019" name="Int. J. Syst. Evol. Microbiol.">
        <title>The Global Catalogue of Microorganisms (GCM) 10K type strain sequencing project: providing services to taxonomists for standard genome sequencing and annotation.</title>
        <authorList>
            <consortium name="The Broad Institute Genomics Platform"/>
            <consortium name="The Broad Institute Genome Sequencing Center for Infectious Disease"/>
            <person name="Wu L."/>
            <person name="Ma J."/>
        </authorList>
    </citation>
    <scope>NUCLEOTIDE SEQUENCE [LARGE SCALE GENOMIC DNA]</scope>
    <source>
        <strain evidence="2">JCM 17326</strain>
    </source>
</reference>
<dbReference type="Proteomes" id="UP001500630">
    <property type="component" value="Unassembled WGS sequence"/>
</dbReference>
<evidence type="ECO:0000313" key="1">
    <source>
        <dbReference type="EMBL" id="GAA3603644.1"/>
    </source>
</evidence>
<evidence type="ECO:0008006" key="3">
    <source>
        <dbReference type="Google" id="ProtNLM"/>
    </source>
</evidence>
<proteinExistence type="predicted"/>
<sequence length="420" mass="46446">MCDRELALSVTHAAIGPRPPSSAFAAETATRLHYVSHSLPGGRPCPSCPSLAGWHGATYAVILDFADGHRSAGGLRPTALPGVRLPELTAALRESDADPQRWDEEILTLRALTAPGDERIGAALERRNRWPDEPIMESADDHRRRLAALAQPHRAAHAEALRLLNGFTLEHERDPRRTLIHLGDHLAQMCIHSGYFGYRQWFLFDDVWAAAHPDVAASLIHYAGHWDPGCARRHPLHAPCGDDAYLEIELNDGYIVRDYEPNDEPGMTAITAALEAAGEHAERDDLRQVLAGRCTDTRVLLVLDRQGRGERGMGLMGVIAVRLHRPEPGTCEVSAFVIRPDLRRRQLALQTALRLWHELRAIGVSRLAFTMPRTSGGMALLHRLTGLTGDVRPGSRVEVPLEQVRCSTNRAWMTEGTPRP</sequence>
<dbReference type="EMBL" id="BAABDQ010000039">
    <property type="protein sequence ID" value="GAA3603644.1"/>
    <property type="molecule type" value="Genomic_DNA"/>
</dbReference>
<name>A0ABP6ZC58_9ACTN</name>
<comment type="caution">
    <text evidence="1">The sequence shown here is derived from an EMBL/GenBank/DDBJ whole genome shotgun (WGS) entry which is preliminary data.</text>
</comment>
<dbReference type="SUPFAM" id="SSF55729">
    <property type="entry name" value="Acyl-CoA N-acyltransferases (Nat)"/>
    <property type="match status" value="1"/>
</dbReference>
<gene>
    <name evidence="1" type="ORF">GCM10022419_105210</name>
</gene>
<organism evidence="1 2">
    <name type="scientific">Nonomuraea rosea</name>
    <dbReference type="NCBI Taxonomy" id="638574"/>
    <lineage>
        <taxon>Bacteria</taxon>
        <taxon>Bacillati</taxon>
        <taxon>Actinomycetota</taxon>
        <taxon>Actinomycetes</taxon>
        <taxon>Streptosporangiales</taxon>
        <taxon>Streptosporangiaceae</taxon>
        <taxon>Nonomuraea</taxon>
    </lineage>
</organism>
<dbReference type="Gene3D" id="3.40.630.30">
    <property type="match status" value="1"/>
</dbReference>
<keyword evidence="2" id="KW-1185">Reference proteome</keyword>
<accession>A0ABP6ZC58</accession>
<protein>
    <recommendedName>
        <fullName evidence="3">GNAT family N-acetyltransferase</fullName>
    </recommendedName>
</protein>